<dbReference type="PANTHER" id="PTHR45629:SF7">
    <property type="entry name" value="DNA EXCISION REPAIR PROTEIN ERCC-6-RELATED"/>
    <property type="match status" value="1"/>
</dbReference>
<feature type="compositionally biased region" description="Basic and acidic residues" evidence="11">
    <location>
        <begin position="31"/>
        <end position="42"/>
    </location>
</feature>
<dbReference type="CDD" id="cd18793">
    <property type="entry name" value="SF2_C_SNF"/>
    <property type="match status" value="1"/>
</dbReference>
<dbReference type="InterPro" id="IPR049730">
    <property type="entry name" value="SNF2/RAD54-like_C"/>
</dbReference>
<comment type="similarity">
    <text evidence="2">Belongs to the SNF2/RAD54 helicase family.</text>
</comment>
<evidence type="ECO:0000259" key="13">
    <source>
        <dbReference type="PROSITE" id="PS51194"/>
    </source>
</evidence>
<evidence type="ECO:0000256" key="4">
    <source>
        <dbReference type="ARBA" id="ARBA00022763"/>
    </source>
</evidence>
<dbReference type="InterPro" id="IPR038718">
    <property type="entry name" value="SNF2-like_sf"/>
</dbReference>
<feature type="region of interest" description="Disordered" evidence="11">
    <location>
        <begin position="225"/>
        <end position="309"/>
    </location>
</feature>
<evidence type="ECO:0000256" key="6">
    <source>
        <dbReference type="ARBA" id="ARBA00022806"/>
    </source>
</evidence>
<dbReference type="Pfam" id="PF00176">
    <property type="entry name" value="SNF2-rel_dom"/>
    <property type="match status" value="1"/>
</dbReference>
<feature type="compositionally biased region" description="Low complexity" evidence="11">
    <location>
        <begin position="920"/>
        <end position="933"/>
    </location>
</feature>
<dbReference type="InterPro" id="IPR058951">
    <property type="entry name" value="WHD_Rad26_CSB-like"/>
</dbReference>
<evidence type="ECO:0008006" key="16">
    <source>
        <dbReference type="Google" id="ProtNLM"/>
    </source>
</evidence>
<dbReference type="GO" id="GO:0006283">
    <property type="term" value="P:transcription-coupled nucleotide-excision repair"/>
    <property type="evidence" value="ECO:0007669"/>
    <property type="project" value="TreeGrafter"/>
</dbReference>
<dbReference type="Gene3D" id="1.20.120.850">
    <property type="entry name" value="SWI2/SNF2 ATPases, N-terminal domain"/>
    <property type="match status" value="1"/>
</dbReference>
<evidence type="ECO:0000256" key="3">
    <source>
        <dbReference type="ARBA" id="ARBA00022741"/>
    </source>
</evidence>
<keyword evidence="7" id="KW-0067">ATP-binding</keyword>
<dbReference type="PANTHER" id="PTHR45629">
    <property type="entry name" value="SNF2/RAD54 FAMILY MEMBER"/>
    <property type="match status" value="1"/>
</dbReference>
<dbReference type="EMBL" id="CABVLU010000004">
    <property type="protein sequence ID" value="VVT56957.1"/>
    <property type="molecule type" value="Genomic_DNA"/>
</dbReference>
<keyword evidence="15" id="KW-1185">Reference proteome</keyword>
<feature type="region of interest" description="Disordered" evidence="11">
    <location>
        <begin position="913"/>
        <end position="951"/>
    </location>
</feature>
<feature type="region of interest" description="Disordered" evidence="11">
    <location>
        <begin position="27"/>
        <end position="46"/>
    </location>
</feature>
<keyword evidence="5" id="KW-0378">Hydrolase</keyword>
<dbReference type="SMART" id="SM00487">
    <property type="entry name" value="DEXDc"/>
    <property type="match status" value="1"/>
</dbReference>
<dbReference type="GO" id="GO:0008094">
    <property type="term" value="F:ATP-dependent activity, acting on DNA"/>
    <property type="evidence" value="ECO:0007669"/>
    <property type="project" value="TreeGrafter"/>
</dbReference>
<dbReference type="CDD" id="cd18000">
    <property type="entry name" value="DEXHc_ERCC6"/>
    <property type="match status" value="1"/>
</dbReference>
<dbReference type="FunFam" id="3.40.50.10810:FF:000039">
    <property type="entry name" value="DNA repair protein Rhp26/Rad26"/>
    <property type="match status" value="1"/>
</dbReference>
<dbReference type="SUPFAM" id="SSF52540">
    <property type="entry name" value="P-loop containing nucleoside triphosphate hydrolases"/>
    <property type="match status" value="2"/>
</dbReference>
<keyword evidence="3" id="KW-0547">Nucleotide-binding</keyword>
<feature type="compositionally biased region" description="Acidic residues" evidence="11">
    <location>
        <begin position="267"/>
        <end position="281"/>
    </location>
</feature>
<dbReference type="OrthoDB" id="413460at2759"/>
<evidence type="ECO:0000256" key="2">
    <source>
        <dbReference type="ARBA" id="ARBA00007025"/>
    </source>
</evidence>
<dbReference type="GO" id="GO:0005634">
    <property type="term" value="C:nucleus"/>
    <property type="evidence" value="ECO:0007669"/>
    <property type="project" value="TreeGrafter"/>
</dbReference>
<evidence type="ECO:0000259" key="12">
    <source>
        <dbReference type="PROSITE" id="PS51192"/>
    </source>
</evidence>
<dbReference type="Gene3D" id="3.40.50.300">
    <property type="entry name" value="P-loop containing nucleotide triphosphate hydrolases"/>
    <property type="match status" value="1"/>
</dbReference>
<gene>
    <name evidence="14" type="ORF">SAPINGB_P005444</name>
</gene>
<feature type="domain" description="Helicase ATP-binding" evidence="12">
    <location>
        <begin position="400"/>
        <end position="594"/>
    </location>
</feature>
<evidence type="ECO:0000256" key="8">
    <source>
        <dbReference type="ARBA" id="ARBA00023125"/>
    </source>
</evidence>
<dbReference type="Pfam" id="PF00271">
    <property type="entry name" value="Helicase_C"/>
    <property type="match status" value="1"/>
</dbReference>
<dbReference type="RefSeq" id="XP_031856049.1">
    <property type="nucleotide sequence ID" value="XM_032000158.1"/>
</dbReference>
<dbReference type="Pfam" id="PF25875">
    <property type="entry name" value="WHD_Rad26_CSB"/>
    <property type="match status" value="1"/>
</dbReference>
<dbReference type="InterPro" id="IPR050496">
    <property type="entry name" value="SNF2_RAD54_helicase_repair"/>
</dbReference>
<dbReference type="SMART" id="SM00490">
    <property type="entry name" value="HELICc"/>
    <property type="match status" value="1"/>
</dbReference>
<evidence type="ECO:0000256" key="5">
    <source>
        <dbReference type="ARBA" id="ARBA00022801"/>
    </source>
</evidence>
<evidence type="ECO:0000256" key="9">
    <source>
        <dbReference type="ARBA" id="ARBA00023204"/>
    </source>
</evidence>
<keyword evidence="6" id="KW-0347">Helicase</keyword>
<evidence type="ECO:0000313" key="14">
    <source>
        <dbReference type="EMBL" id="VVT56957.1"/>
    </source>
</evidence>
<dbReference type="InterPro" id="IPR001650">
    <property type="entry name" value="Helicase_C-like"/>
</dbReference>
<dbReference type="GeneID" id="43584258"/>
<evidence type="ECO:0000256" key="11">
    <source>
        <dbReference type="SAM" id="MobiDB-lite"/>
    </source>
</evidence>
<comment type="subcellular location">
    <subcellularLocation>
        <location evidence="1">Nucleus</location>
    </subcellularLocation>
</comment>
<name>A0A5E8BZN8_9ASCO</name>
<dbReference type="Proteomes" id="UP000398389">
    <property type="component" value="Unassembled WGS sequence"/>
</dbReference>
<sequence>MSDDEPLIEEASSHDILKNNKLHSVPANIFNEKHDDTNETSEKTSANPENELGMIETWSMDQDQLERDFVEKADRAIIERENELDQKRLDKTILNKEHHLRHIQRLEEKLYNSRTKISEKEKIRKDIDKLENVDIKALDNDIKDIQQRMKQRENTSAGQTQNADGQSGRHTGESEHDYLVRTGKITPFSSTFMGNPNLENVINNTTESGMTHQKLRLPGLELEQISDDDESDGGSFTDKTFPAKSKLKKGRNIDDNDDYEPISSSNTEDEDEDENENENESNYELSDVETSSVKKRKAKAPRPKKIKPNSTELEKIEDLDDGDINVYKKRLASWVNKRQRYRKKFNQKKGIIEDTDDTKLEWMKPHPLHKDFNLDGEFKVPGDIYTSLFDYQKTGVQWQWELYCQNVGGIIGDEMGLGKTIQIVSFIASLHYSGLLTKPAIIVCPATVMKQWVNEFHRWWPPLRVVILHSIGSGMDLKKEETFEDSLENSENGSLSLNSLRRMKGAQAMVNSIVKDGHVIITTYVGLRVYGNLLQPQEWGYCVLDEGHKIRNPNSDISLAAKGLRTSHRIILSGTPIQNNLTELWSLFDFVFPGKLGTLPVFQSEFSLPINMGGYANATNVQVQTAYKCAVILRDLISPYLLRRMKVDVAADLPKKTEKVLFCKLTKVQKDAYLAFLKSNELKSILEGKRKVLFGIDILRKICNHPDLADRDKLANDPGYKYGAPEKSGKMQVIKALVELWKTQGHRTLLFCQTRQMMDLLNSFLIKLNIKFLRMDGTTPIAQRQNLVDTFNEDESYHLFLLTTRVGGLGVNLTGADRVIIFDPDWNPSTDVQARERAWRLGQKKEVSIYRLMTAGTIEEKIYHRQIFKQFLTNKILQDPKQRRFFKMNDLHDLFTLDESEDRDTETGRMFLGTEKRIAKSSSPPEVESSKTSLPPKPAPHNDTENADGDDFMKVASMSGVAGLEDYHNNESEKQANIVEDDDSNSSKEPNTEDDRFMEGLLANSGVYSTLKHDSIMSENHPEKVLVDREASRMARHAAEALRASRRIARKAEIGVPTWTGKFGEAGRQISNRPSPQPVSKIGAAISENPAHPNAITSASRRAKAIQKNTGSVVDTATNISTGIRGSKTSRSLLQGLRQKRDLERGPGLNTSQVPAALITKDDDVENDGLNNIKLVRKFLAQAPGNCATSRDIITNCGIAMSGVQDVANVREMLKQIATWNKASGTWTLKYELN</sequence>
<dbReference type="InterPro" id="IPR014001">
    <property type="entry name" value="Helicase_ATP-bd"/>
</dbReference>
<reference evidence="14 15" key="1">
    <citation type="submission" date="2019-09" db="EMBL/GenBank/DDBJ databases">
        <authorList>
            <person name="Brejova B."/>
        </authorList>
    </citation>
    <scope>NUCLEOTIDE SEQUENCE [LARGE SCALE GENOMIC DNA]</scope>
</reference>
<evidence type="ECO:0000256" key="10">
    <source>
        <dbReference type="ARBA" id="ARBA00023242"/>
    </source>
</evidence>
<dbReference type="GO" id="GO:0016787">
    <property type="term" value="F:hydrolase activity"/>
    <property type="evidence" value="ECO:0007669"/>
    <property type="project" value="UniProtKB-KW"/>
</dbReference>
<keyword evidence="4" id="KW-0227">DNA damage</keyword>
<evidence type="ECO:0000313" key="15">
    <source>
        <dbReference type="Proteomes" id="UP000398389"/>
    </source>
</evidence>
<organism evidence="14 15">
    <name type="scientific">Magnusiomyces paraingens</name>
    <dbReference type="NCBI Taxonomy" id="2606893"/>
    <lineage>
        <taxon>Eukaryota</taxon>
        <taxon>Fungi</taxon>
        <taxon>Dikarya</taxon>
        <taxon>Ascomycota</taxon>
        <taxon>Saccharomycotina</taxon>
        <taxon>Dipodascomycetes</taxon>
        <taxon>Dipodascales</taxon>
        <taxon>Dipodascaceae</taxon>
        <taxon>Magnusiomyces</taxon>
    </lineage>
</organism>
<dbReference type="PROSITE" id="PS51194">
    <property type="entry name" value="HELICASE_CTER"/>
    <property type="match status" value="1"/>
</dbReference>
<dbReference type="InterPro" id="IPR027417">
    <property type="entry name" value="P-loop_NTPase"/>
</dbReference>
<proteinExistence type="inferred from homology"/>
<feature type="compositionally biased region" description="Polar residues" evidence="11">
    <location>
        <begin position="154"/>
        <end position="169"/>
    </location>
</feature>
<feature type="region of interest" description="Disordered" evidence="11">
    <location>
        <begin position="975"/>
        <end position="997"/>
    </location>
</feature>
<dbReference type="AlphaFoldDB" id="A0A5E8BZN8"/>
<keyword evidence="8" id="KW-0238">DNA-binding</keyword>
<feature type="compositionally biased region" description="Basic residues" evidence="11">
    <location>
        <begin position="293"/>
        <end position="307"/>
    </location>
</feature>
<evidence type="ECO:0000256" key="7">
    <source>
        <dbReference type="ARBA" id="ARBA00022840"/>
    </source>
</evidence>
<protein>
    <recommendedName>
        <fullName evidence="16">DNA repair and recombination protein RAD26</fullName>
    </recommendedName>
</protein>
<keyword evidence="9" id="KW-0234">DNA repair</keyword>
<feature type="region of interest" description="Disordered" evidence="11">
    <location>
        <begin position="149"/>
        <end position="173"/>
    </location>
</feature>
<accession>A0A5E8BZN8</accession>
<keyword evidence="10" id="KW-0539">Nucleus</keyword>
<dbReference type="Gene3D" id="3.40.50.10810">
    <property type="entry name" value="Tandem AAA-ATPase domain"/>
    <property type="match status" value="1"/>
</dbReference>
<dbReference type="GO" id="GO:0005524">
    <property type="term" value="F:ATP binding"/>
    <property type="evidence" value="ECO:0007669"/>
    <property type="project" value="InterPro"/>
</dbReference>
<feature type="domain" description="Helicase C-terminal" evidence="13">
    <location>
        <begin position="732"/>
        <end position="892"/>
    </location>
</feature>
<dbReference type="PROSITE" id="PS51192">
    <property type="entry name" value="HELICASE_ATP_BIND_1"/>
    <property type="match status" value="1"/>
</dbReference>
<dbReference type="InterPro" id="IPR000330">
    <property type="entry name" value="SNF2_N"/>
</dbReference>
<evidence type="ECO:0000256" key="1">
    <source>
        <dbReference type="ARBA" id="ARBA00004123"/>
    </source>
</evidence>